<name>A0A2S3UQ07_9HYPH</name>
<evidence type="ECO:0000313" key="3">
    <source>
        <dbReference type="Proteomes" id="UP000236959"/>
    </source>
</evidence>
<proteinExistence type="predicted"/>
<keyword evidence="3" id="KW-1185">Reference proteome</keyword>
<dbReference type="CDD" id="cd03454">
    <property type="entry name" value="YdeM"/>
    <property type="match status" value="1"/>
</dbReference>
<dbReference type="InterPro" id="IPR029069">
    <property type="entry name" value="HotDog_dom_sf"/>
</dbReference>
<sequence length="152" mass="16516">MSDLIHFEDFTPGQQFELGSVTVSKEDIVEFASEFDPQPFHVDETAGKASILGGLAASGWHTGSLVMNLLATGLLNKSTGLGSPGISKLQWKRPVFPGDTLFATAQILETKNLRSRPEMGIVSVRVTAINQSDAEVLRWENPILFAKRYPGA</sequence>
<dbReference type="AlphaFoldDB" id="A0A2S3UQ07"/>
<dbReference type="EMBL" id="PPCN01000008">
    <property type="protein sequence ID" value="POF29807.1"/>
    <property type="molecule type" value="Genomic_DNA"/>
</dbReference>
<dbReference type="SUPFAM" id="SSF54637">
    <property type="entry name" value="Thioesterase/thiol ester dehydrase-isomerase"/>
    <property type="match status" value="1"/>
</dbReference>
<dbReference type="OrthoDB" id="9797938at2"/>
<dbReference type="Gene3D" id="3.10.129.10">
    <property type="entry name" value="Hotdog Thioesterase"/>
    <property type="match status" value="1"/>
</dbReference>
<organism evidence="2 3">
    <name type="scientific">Roseibium marinum</name>
    <dbReference type="NCBI Taxonomy" id="281252"/>
    <lineage>
        <taxon>Bacteria</taxon>
        <taxon>Pseudomonadati</taxon>
        <taxon>Pseudomonadota</taxon>
        <taxon>Alphaproteobacteria</taxon>
        <taxon>Hyphomicrobiales</taxon>
        <taxon>Stappiaceae</taxon>
        <taxon>Roseibium</taxon>
    </lineage>
</organism>
<dbReference type="PANTHER" id="PTHR43664:SF1">
    <property type="entry name" value="BETA-METHYLMALYL-COA DEHYDRATASE"/>
    <property type="match status" value="1"/>
</dbReference>
<evidence type="ECO:0000259" key="1">
    <source>
        <dbReference type="Pfam" id="PF01575"/>
    </source>
</evidence>
<comment type="caution">
    <text evidence="2">The sequence shown here is derived from an EMBL/GenBank/DDBJ whole genome shotgun (WGS) entry which is preliminary data.</text>
</comment>
<feature type="domain" description="MaoC-like" evidence="1">
    <location>
        <begin position="11"/>
        <end position="127"/>
    </location>
</feature>
<dbReference type="Pfam" id="PF01575">
    <property type="entry name" value="MaoC_dehydratas"/>
    <property type="match status" value="1"/>
</dbReference>
<accession>A0A2S3UQ07</accession>
<protein>
    <submittedName>
        <fullName evidence="2">Acyl dehydratase</fullName>
    </submittedName>
</protein>
<dbReference type="InterPro" id="IPR052342">
    <property type="entry name" value="MCH/BMMD"/>
</dbReference>
<dbReference type="RefSeq" id="WP_103223851.1">
    <property type="nucleotide sequence ID" value="NZ_PPCN01000008.1"/>
</dbReference>
<dbReference type="PANTHER" id="PTHR43664">
    <property type="entry name" value="MONOAMINE OXIDASE-RELATED"/>
    <property type="match status" value="1"/>
</dbReference>
<dbReference type="InterPro" id="IPR002539">
    <property type="entry name" value="MaoC-like_dom"/>
</dbReference>
<evidence type="ECO:0000313" key="2">
    <source>
        <dbReference type="EMBL" id="POF29807.1"/>
    </source>
</evidence>
<reference evidence="2 3" key="1">
    <citation type="submission" date="2018-01" db="EMBL/GenBank/DDBJ databases">
        <title>Genomic Encyclopedia of Archaeal and Bacterial Type Strains, Phase II (KMG-II): from individual species to whole genera.</title>
        <authorList>
            <person name="Goeker M."/>
        </authorList>
    </citation>
    <scope>NUCLEOTIDE SEQUENCE [LARGE SCALE GENOMIC DNA]</scope>
    <source>
        <strain evidence="2 3">DSM 17023</strain>
    </source>
</reference>
<dbReference type="Proteomes" id="UP000236959">
    <property type="component" value="Unassembled WGS sequence"/>
</dbReference>
<gene>
    <name evidence="2" type="ORF">CLV41_108232</name>
</gene>